<name>A0A830HNQ6_9CHLO</name>
<organism evidence="1 2">
    <name type="scientific">Pycnococcus provasolii</name>
    <dbReference type="NCBI Taxonomy" id="41880"/>
    <lineage>
        <taxon>Eukaryota</taxon>
        <taxon>Viridiplantae</taxon>
        <taxon>Chlorophyta</taxon>
        <taxon>Pseudoscourfieldiophyceae</taxon>
        <taxon>Pseudoscourfieldiales</taxon>
        <taxon>Pycnococcaceae</taxon>
        <taxon>Pycnococcus</taxon>
    </lineage>
</organism>
<sequence>MSVDPSTPPMYRDHNVVVYPSHVELLAYWFPIARKRNLKNEEVTRVLHGKAKWNAAKTWGSGLDFCTSRTPIWWHWDGLRIREGSPAVIFETSDTKWRHGCTPRGGEQAVIELLAVLRKTLPKSVEFVEYT</sequence>
<evidence type="ECO:0000313" key="2">
    <source>
        <dbReference type="Proteomes" id="UP000660262"/>
    </source>
</evidence>
<accession>A0A830HNQ6</accession>
<dbReference type="EMBL" id="BNJQ01000021">
    <property type="protein sequence ID" value="GHP08562.1"/>
    <property type="molecule type" value="Genomic_DNA"/>
</dbReference>
<dbReference type="Proteomes" id="UP000660262">
    <property type="component" value="Unassembled WGS sequence"/>
</dbReference>
<dbReference type="AlphaFoldDB" id="A0A830HNQ6"/>
<keyword evidence="2" id="KW-1185">Reference proteome</keyword>
<gene>
    <name evidence="1" type="ORF">PPROV_000729900</name>
</gene>
<proteinExistence type="predicted"/>
<comment type="caution">
    <text evidence="1">The sequence shown here is derived from an EMBL/GenBank/DDBJ whole genome shotgun (WGS) entry which is preliminary data.</text>
</comment>
<protein>
    <submittedName>
        <fullName evidence="1">Uncharacterized protein</fullName>
    </submittedName>
</protein>
<reference evidence="1" key="1">
    <citation type="submission" date="2020-10" db="EMBL/GenBank/DDBJ databases">
        <title>Unveiling of a novel bifunctional photoreceptor, Dualchrome1, isolated from a cosmopolitan green alga.</title>
        <authorList>
            <person name="Suzuki S."/>
            <person name="Kawachi M."/>
        </authorList>
    </citation>
    <scope>NUCLEOTIDE SEQUENCE</scope>
    <source>
        <strain evidence="1">NIES 2893</strain>
    </source>
</reference>
<evidence type="ECO:0000313" key="1">
    <source>
        <dbReference type="EMBL" id="GHP08562.1"/>
    </source>
</evidence>